<gene>
    <name evidence="1" type="ORF">GCM10009104_23800</name>
</gene>
<dbReference type="SUPFAM" id="SSF56672">
    <property type="entry name" value="DNA/RNA polymerases"/>
    <property type="match status" value="1"/>
</dbReference>
<organism evidence="1 2">
    <name type="scientific">Marinobacterium maritimum</name>
    <dbReference type="NCBI Taxonomy" id="500162"/>
    <lineage>
        <taxon>Bacteria</taxon>
        <taxon>Pseudomonadati</taxon>
        <taxon>Pseudomonadota</taxon>
        <taxon>Gammaproteobacteria</taxon>
        <taxon>Oceanospirillales</taxon>
        <taxon>Oceanospirillaceae</taxon>
        <taxon>Marinobacterium</taxon>
    </lineage>
</organism>
<keyword evidence="2" id="KW-1185">Reference proteome</keyword>
<sequence>MDTYMDIDDPKLAELMKSASASTASEAPSPTPSAISGTAPRFEFDFPAISDFAFSTDFKEPSHGDWKFDFGELSLNGIVNKEAKRRRIDSLNVPILAIDTEYVLHENGLNNIILCYSYAIGFDDNYTTGIIETQSKGRDGRISLAKLLITAIEDALENETLDAWPEAIILGAHFLRADLFTLSDAFTDIKANVQGVRKSVASLGDAYGVDIDEIKDRIIRREQFTKYDKSSKKRTVDVLFYDSMLLAPAGKSLADVGALVGLPKIEIEPPYRIEEMDVFQREQPEKFKAYAINDAEISYRHLLKMIYFVVEELGLNGLPYTVGGMATRKFLNTIGDDYRKAFGIRQLSKVVWPKDGGKPKTVKGDIPEPARAILEQFAIDCYHGGRNECFMTGPTEVGQWNDYDAPSCYTVILNACRPLDYEAFYMCSDPAAFTVDVCGLARVRFGFPPDTRFPCLPVTTEEYGLYYPLEGESYCTAPEIAVAMSMGCDIQILQGFIVPWVEGAESVFTEFMQFVRHKRNQHVKGSFEERLSKELGNSLYGKLAQGLSGKTAFDVAQGISSRIQPSPITNPYFAAHVTGFARALMSEMLNGIDSDKQVVSVTTDGFLTNADLDKGEIKLDGPVCQQFRRLYHLIDPDGGEILELKHRAKQLIAMKTRGQITAEEEYGFEPVIAKAGVQVPKHVENQHRHMLDLYLDRYPDQTVPYTTLTSSRQQFMFNRDMVNQTKDVRLNLEPDFKRQLVNPKMVLVDGKQHIAFDSKPHPCREDGEFCRRRLDLWRKNNCLKTMEDWESLEEDILLAKLTDQLPIRPQTGEPVDQFFRRMFLRVYAQELYNVPRTYTYKRMAEWLTAKGYPTNPGQFGYASTAPLAEGMIPVTASTIRLLHLLLGEFPEFDYEPLFVADQRCEIAGWLERLRSS</sequence>
<proteinExistence type="predicted"/>
<dbReference type="Proteomes" id="UP001499915">
    <property type="component" value="Unassembled WGS sequence"/>
</dbReference>
<evidence type="ECO:0000313" key="1">
    <source>
        <dbReference type="EMBL" id="GAA0695339.1"/>
    </source>
</evidence>
<protein>
    <recommendedName>
        <fullName evidence="3">DNA-directed DNA polymerase</fullName>
    </recommendedName>
</protein>
<dbReference type="InterPro" id="IPR043502">
    <property type="entry name" value="DNA/RNA_pol_sf"/>
</dbReference>
<evidence type="ECO:0000313" key="2">
    <source>
        <dbReference type="Proteomes" id="UP001499915"/>
    </source>
</evidence>
<name>A0ABN1I7P9_9GAMM</name>
<reference evidence="1 2" key="1">
    <citation type="journal article" date="2019" name="Int. J. Syst. Evol. Microbiol.">
        <title>The Global Catalogue of Microorganisms (GCM) 10K type strain sequencing project: providing services to taxonomists for standard genome sequencing and annotation.</title>
        <authorList>
            <consortium name="The Broad Institute Genomics Platform"/>
            <consortium name="The Broad Institute Genome Sequencing Center for Infectious Disease"/>
            <person name="Wu L."/>
            <person name="Ma J."/>
        </authorList>
    </citation>
    <scope>NUCLEOTIDE SEQUENCE [LARGE SCALE GENOMIC DNA]</scope>
    <source>
        <strain evidence="1 2">JCM 15134</strain>
    </source>
</reference>
<dbReference type="EMBL" id="BAAAET010000003">
    <property type="protein sequence ID" value="GAA0695339.1"/>
    <property type="molecule type" value="Genomic_DNA"/>
</dbReference>
<evidence type="ECO:0008006" key="3">
    <source>
        <dbReference type="Google" id="ProtNLM"/>
    </source>
</evidence>
<comment type="caution">
    <text evidence="1">The sequence shown here is derived from an EMBL/GenBank/DDBJ whole genome shotgun (WGS) entry which is preliminary data.</text>
</comment>
<accession>A0ABN1I7P9</accession>